<protein>
    <submittedName>
        <fullName evidence="1">Uncharacterized protein</fullName>
    </submittedName>
</protein>
<organism evidence="1 2">
    <name type="scientific">Musa balbisiana</name>
    <name type="common">Banana</name>
    <dbReference type="NCBI Taxonomy" id="52838"/>
    <lineage>
        <taxon>Eukaryota</taxon>
        <taxon>Viridiplantae</taxon>
        <taxon>Streptophyta</taxon>
        <taxon>Embryophyta</taxon>
        <taxon>Tracheophyta</taxon>
        <taxon>Spermatophyta</taxon>
        <taxon>Magnoliopsida</taxon>
        <taxon>Liliopsida</taxon>
        <taxon>Zingiberales</taxon>
        <taxon>Musaceae</taxon>
        <taxon>Musa</taxon>
    </lineage>
</organism>
<name>A0A4S8JCV2_MUSBA</name>
<accession>A0A4S8JCV2</accession>
<dbReference type="Proteomes" id="UP000317650">
    <property type="component" value="Chromosome 7"/>
</dbReference>
<keyword evidence="2" id="KW-1185">Reference proteome</keyword>
<proteinExistence type="predicted"/>
<dbReference type="EMBL" id="PYDT01000005">
    <property type="protein sequence ID" value="THU59653.1"/>
    <property type="molecule type" value="Genomic_DNA"/>
</dbReference>
<comment type="caution">
    <text evidence="1">The sequence shown here is derived from an EMBL/GenBank/DDBJ whole genome shotgun (WGS) entry which is preliminary data.</text>
</comment>
<sequence>MPQYTSKARQSGYMTAVSSTIKVAREFHQMHILTRAFKNLRGGKEVLNARITRTLRTKGSDLCGSIISLNSLRMKNGRSLNLCDAKINSTSFWVLALLYSSITRITRTLRTKGSDLCGSIISLNSLRMKNGRSLNLCDAKINSTSFWVLALLYSSISRSVTMDSHENSSSN</sequence>
<reference evidence="1 2" key="1">
    <citation type="journal article" date="2019" name="Nat. Plants">
        <title>Genome sequencing of Musa balbisiana reveals subgenome evolution and function divergence in polyploid bananas.</title>
        <authorList>
            <person name="Yao X."/>
        </authorList>
    </citation>
    <scope>NUCLEOTIDE SEQUENCE [LARGE SCALE GENOMIC DNA]</scope>
    <source>
        <strain evidence="2">cv. DH-PKW</strain>
        <tissue evidence="1">Leaves</tissue>
    </source>
</reference>
<gene>
    <name evidence="1" type="ORF">C4D60_Mb07t04330</name>
</gene>
<dbReference type="AlphaFoldDB" id="A0A4S8JCV2"/>
<evidence type="ECO:0000313" key="2">
    <source>
        <dbReference type="Proteomes" id="UP000317650"/>
    </source>
</evidence>
<evidence type="ECO:0000313" key="1">
    <source>
        <dbReference type="EMBL" id="THU59653.1"/>
    </source>
</evidence>